<proteinExistence type="inferred from homology"/>
<comment type="catalytic activity">
    <reaction evidence="11 12">
        <text>ATP + H2O = ADP + phosphate + H(+)</text>
        <dbReference type="Rhea" id="RHEA:13065"/>
        <dbReference type="ChEBI" id="CHEBI:15377"/>
        <dbReference type="ChEBI" id="CHEBI:15378"/>
        <dbReference type="ChEBI" id="CHEBI:30616"/>
        <dbReference type="ChEBI" id="CHEBI:43474"/>
        <dbReference type="ChEBI" id="CHEBI:456216"/>
        <dbReference type="EC" id="5.6.2.4"/>
    </reaction>
</comment>
<evidence type="ECO:0000256" key="3">
    <source>
        <dbReference type="ARBA" id="ARBA00022723"/>
    </source>
</evidence>
<evidence type="ECO:0000256" key="9">
    <source>
        <dbReference type="ARBA" id="ARBA00023125"/>
    </source>
</evidence>
<dbReference type="InterPro" id="IPR027417">
    <property type="entry name" value="P-loop_NTPase"/>
</dbReference>
<dbReference type="InterPro" id="IPR014001">
    <property type="entry name" value="Helicase_ATP-bd"/>
</dbReference>
<dbReference type="InterPro" id="IPR041236">
    <property type="entry name" value="PriA_C"/>
</dbReference>
<dbReference type="GO" id="GO:0006310">
    <property type="term" value="P:DNA recombination"/>
    <property type="evidence" value="ECO:0007669"/>
    <property type="project" value="InterPro"/>
</dbReference>
<dbReference type="HAMAP" id="MF_00983">
    <property type="entry name" value="PriA"/>
    <property type="match status" value="1"/>
</dbReference>
<dbReference type="Pfam" id="PF18319">
    <property type="entry name" value="Zn_ribbon_PriA"/>
    <property type="match status" value="1"/>
</dbReference>
<evidence type="ECO:0000256" key="10">
    <source>
        <dbReference type="ARBA" id="ARBA00023235"/>
    </source>
</evidence>
<feature type="binding site" evidence="12">
    <location>
        <position position="508"/>
    </location>
    <ligand>
        <name>Zn(2+)</name>
        <dbReference type="ChEBI" id="CHEBI:29105"/>
        <label>2</label>
    </ligand>
</feature>
<dbReference type="GO" id="GO:0003677">
    <property type="term" value="F:DNA binding"/>
    <property type="evidence" value="ECO:0007669"/>
    <property type="project" value="UniProtKB-UniRule"/>
</dbReference>
<protein>
    <recommendedName>
        <fullName evidence="12">Replication restart protein PriA</fullName>
    </recommendedName>
    <alternativeName>
        <fullName evidence="12">ATP-dependent DNA helicase PriA</fullName>
        <ecNumber evidence="12">5.6.2.4</ecNumber>
    </alternativeName>
    <alternativeName>
        <fullName evidence="12">DNA 3'-5' helicase PriA</fullName>
    </alternativeName>
</protein>
<evidence type="ECO:0000256" key="1">
    <source>
        <dbReference type="ARBA" id="ARBA00022515"/>
    </source>
</evidence>
<keyword evidence="4 12" id="KW-0547">Nucleotide-binding</keyword>
<evidence type="ECO:0000313" key="16">
    <source>
        <dbReference type="Proteomes" id="UP001058072"/>
    </source>
</evidence>
<evidence type="ECO:0000256" key="11">
    <source>
        <dbReference type="ARBA" id="ARBA00048988"/>
    </source>
</evidence>
<feature type="binding site" evidence="12">
    <location>
        <position position="526"/>
    </location>
    <ligand>
        <name>Zn(2+)</name>
        <dbReference type="ChEBI" id="CHEBI:29105"/>
        <label>2</label>
    </ligand>
</feature>
<evidence type="ECO:0000259" key="14">
    <source>
        <dbReference type="PROSITE" id="PS51194"/>
    </source>
</evidence>
<keyword evidence="1 12" id="KW-0639">Primosome</keyword>
<dbReference type="InterPro" id="IPR041222">
    <property type="entry name" value="PriA_3primeBD"/>
</dbReference>
<comment type="catalytic activity">
    <reaction evidence="12">
        <text>Couples ATP hydrolysis with the unwinding of duplex DNA by translocating in the 3'-5' direction.</text>
        <dbReference type="EC" id="5.6.2.4"/>
    </reaction>
</comment>
<dbReference type="InterPro" id="IPR042115">
    <property type="entry name" value="PriA_3primeBD_sf"/>
</dbReference>
<feature type="binding site" evidence="12">
    <location>
        <position position="529"/>
    </location>
    <ligand>
        <name>Zn(2+)</name>
        <dbReference type="ChEBI" id="CHEBI:29105"/>
        <label>2</label>
    </ligand>
</feature>
<evidence type="ECO:0000256" key="7">
    <source>
        <dbReference type="ARBA" id="ARBA00022833"/>
    </source>
</evidence>
<evidence type="ECO:0000256" key="12">
    <source>
        <dbReference type="HAMAP-Rule" id="MF_00983"/>
    </source>
</evidence>
<dbReference type="GO" id="GO:0006270">
    <property type="term" value="P:DNA replication initiation"/>
    <property type="evidence" value="ECO:0007669"/>
    <property type="project" value="TreeGrafter"/>
</dbReference>
<dbReference type="CDD" id="cd17929">
    <property type="entry name" value="DEXHc_priA"/>
    <property type="match status" value="1"/>
</dbReference>
<dbReference type="Pfam" id="PF00270">
    <property type="entry name" value="DEAD"/>
    <property type="match status" value="1"/>
</dbReference>
<dbReference type="Pfam" id="PF18074">
    <property type="entry name" value="PriA_C"/>
    <property type="match status" value="1"/>
</dbReference>
<dbReference type="FunFam" id="3.40.50.300:FF:000489">
    <property type="entry name" value="Primosome assembly protein PriA"/>
    <property type="match status" value="1"/>
</dbReference>
<evidence type="ECO:0000256" key="4">
    <source>
        <dbReference type="ARBA" id="ARBA00022741"/>
    </source>
</evidence>
<dbReference type="EMBL" id="CP071250">
    <property type="protein sequence ID" value="UUF08026.1"/>
    <property type="molecule type" value="Genomic_DNA"/>
</dbReference>
<feature type="binding site" evidence="12">
    <location>
        <position position="502"/>
    </location>
    <ligand>
        <name>Zn(2+)</name>
        <dbReference type="ChEBI" id="CHEBI:29105"/>
        <label>1</label>
    </ligand>
</feature>
<dbReference type="Proteomes" id="UP001058072">
    <property type="component" value="Chromosome"/>
</dbReference>
<organism evidence="15 16">
    <name type="scientific">Turicibacter bilis</name>
    <dbReference type="NCBI Taxonomy" id="2735723"/>
    <lineage>
        <taxon>Bacteria</taxon>
        <taxon>Bacillati</taxon>
        <taxon>Bacillota</taxon>
        <taxon>Erysipelotrichia</taxon>
        <taxon>Erysipelotrichales</taxon>
        <taxon>Turicibacteraceae</taxon>
        <taxon>Turicibacter</taxon>
    </lineage>
</organism>
<dbReference type="NCBIfam" id="TIGR00595">
    <property type="entry name" value="priA"/>
    <property type="match status" value="1"/>
</dbReference>
<keyword evidence="3 12" id="KW-0479">Metal-binding</keyword>
<feature type="domain" description="Helicase ATP-binding" evidence="13">
    <location>
        <begin position="270"/>
        <end position="436"/>
    </location>
</feature>
<evidence type="ECO:0000313" key="15">
    <source>
        <dbReference type="EMBL" id="UUF08026.1"/>
    </source>
</evidence>
<dbReference type="SMART" id="SM00487">
    <property type="entry name" value="DEXDc"/>
    <property type="match status" value="1"/>
</dbReference>
<feature type="binding site" evidence="12">
    <location>
        <position position="499"/>
    </location>
    <ligand>
        <name>Zn(2+)</name>
        <dbReference type="ChEBI" id="CHEBI:29105"/>
        <label>1</label>
    </ligand>
</feature>
<evidence type="ECO:0000256" key="6">
    <source>
        <dbReference type="ARBA" id="ARBA00022806"/>
    </source>
</evidence>
<dbReference type="InterPro" id="IPR011545">
    <property type="entry name" value="DEAD/DEAH_box_helicase_dom"/>
</dbReference>
<dbReference type="InterPro" id="IPR040498">
    <property type="entry name" value="PriA_CRR"/>
</dbReference>
<dbReference type="GO" id="GO:0006302">
    <property type="term" value="P:double-strand break repair"/>
    <property type="evidence" value="ECO:0007669"/>
    <property type="project" value="InterPro"/>
</dbReference>
<dbReference type="SMART" id="SM00490">
    <property type="entry name" value="HELICc"/>
    <property type="match status" value="1"/>
</dbReference>
<dbReference type="RefSeq" id="WP_212724588.1">
    <property type="nucleotide sequence ID" value="NZ_CP071250.1"/>
</dbReference>
<sequence>MIAEVVVDIKNKAVNKVFDYTVPEELAHLIQPGVRVLVPFGPRTIMGFVISLKEQTELQNLRPIKELIDVVPVLNDELRELGMSLSEETGSTMIQCFEAMIPNAMRAKYKKKLLCLSDTLSPNLASLFQNSRVIDYEQIPASLLKEVKQAIEQKQVELIYEVKDQLGKKMIKYIALVDPKLDLSSFNRAAKQKQVLEYLIAQPNPVLKSQLMDELQVTHAIMKTLVDKSVIKEIEVEAYRDPYADVVHQQSKALKLNQEQQVAVTTVAHACEENACDIFLLHGITGSGKTEVYLQMIENVLVKGQQAIMLVPEIALTPQIAGRFKSRFQNKVAVLHSALSMGEKYDEWRKILKQEVQIVVGARSAIFAPFKDIGIIIIDEEHEATYKQEEAPRYHAIEVAKQRAITHRCPVVLGSATPSLESFARAQKGVYRLLTLSKRAVSTAKLPTVKLIDMRQHSTVSDQMILSDVLQEAIAKRLERQEQVVLLLNRRGYSNFMQCRECGEVVNCPNCDVSLTYHKPNQKLKCHYCGFESFILRRCPSCQSEELRFFGLGTQKVEEYLQDQFRGARIMRMDVDTTSKKGSHQELIAAFERKEADILIGTQMVGKGLDFPDVTLVGVLAADLMLHLSDFKAAERTFQLLTQVAGRAGRHELEGEVLIQTYSPEHYVMKCVVEQNYHAFYVEEMKMRRRFGYPPYYYLASVMMSSEDYNDLIMACDKVNQYLRNQLGHSCIIVGPTMPYVGRINQRFRMYFMIKYKQEPRLRAILSQLLMYFQEGSVSLSLDFFPNQFN</sequence>
<dbReference type="GO" id="GO:0043138">
    <property type="term" value="F:3'-5' DNA helicase activity"/>
    <property type="evidence" value="ECO:0007669"/>
    <property type="project" value="UniProtKB-EC"/>
</dbReference>
<gene>
    <name evidence="12 15" type="primary">priA</name>
    <name evidence="15" type="ORF">J0J70_10445</name>
</gene>
<dbReference type="PANTHER" id="PTHR30580">
    <property type="entry name" value="PRIMOSOMAL PROTEIN N"/>
    <property type="match status" value="1"/>
</dbReference>
<evidence type="ECO:0000256" key="2">
    <source>
        <dbReference type="ARBA" id="ARBA00022705"/>
    </source>
</evidence>
<keyword evidence="8 12" id="KW-0067">ATP-binding</keyword>
<dbReference type="FunFam" id="3.40.1440.60:FF:000001">
    <property type="entry name" value="Primosomal protein N"/>
    <property type="match status" value="1"/>
</dbReference>
<dbReference type="GO" id="GO:0005524">
    <property type="term" value="F:ATP binding"/>
    <property type="evidence" value="ECO:0007669"/>
    <property type="project" value="UniProtKB-UniRule"/>
</dbReference>
<keyword evidence="2 12" id="KW-0235">DNA replication</keyword>
<feature type="domain" description="Helicase C-terminal" evidence="14">
    <location>
        <begin position="523"/>
        <end position="688"/>
    </location>
</feature>
<keyword evidence="9 12" id="KW-0238">DNA-binding</keyword>
<evidence type="ECO:0000256" key="5">
    <source>
        <dbReference type="ARBA" id="ARBA00022801"/>
    </source>
</evidence>
<comment type="similarity">
    <text evidence="12">Belongs to the helicase family. PriA subfamily.</text>
</comment>
<dbReference type="AlphaFoldDB" id="A0A9Q9CJA0"/>
<name>A0A9Q9CJA0_9FIRM</name>
<dbReference type="CDD" id="cd18804">
    <property type="entry name" value="SF2_C_priA"/>
    <property type="match status" value="1"/>
</dbReference>
<keyword evidence="5 12" id="KW-0378">Hydrolase</keyword>
<feature type="binding site" evidence="12">
    <location>
        <position position="539"/>
    </location>
    <ligand>
        <name>Zn(2+)</name>
        <dbReference type="ChEBI" id="CHEBI:29105"/>
        <label>1</label>
    </ligand>
</feature>
<feature type="binding site" evidence="12">
    <location>
        <position position="511"/>
    </location>
    <ligand>
        <name>Zn(2+)</name>
        <dbReference type="ChEBI" id="CHEBI:29105"/>
        <label>2</label>
    </ligand>
</feature>
<accession>A0A9Q9CJA0</accession>
<evidence type="ECO:0000256" key="8">
    <source>
        <dbReference type="ARBA" id="ARBA00022840"/>
    </source>
</evidence>
<dbReference type="PROSITE" id="PS51192">
    <property type="entry name" value="HELICASE_ATP_BIND_1"/>
    <property type="match status" value="1"/>
</dbReference>
<keyword evidence="7 12" id="KW-0862">Zinc</keyword>
<dbReference type="NCBIfam" id="NF004066">
    <property type="entry name" value="PRK05580.1-3"/>
    <property type="match status" value="1"/>
</dbReference>
<dbReference type="GO" id="GO:0016787">
    <property type="term" value="F:hydrolase activity"/>
    <property type="evidence" value="ECO:0007669"/>
    <property type="project" value="UniProtKB-KW"/>
</dbReference>
<dbReference type="Pfam" id="PF00271">
    <property type="entry name" value="Helicase_C"/>
    <property type="match status" value="1"/>
</dbReference>
<keyword evidence="6 12" id="KW-0347">Helicase</keyword>
<dbReference type="PANTHER" id="PTHR30580:SF0">
    <property type="entry name" value="PRIMOSOMAL PROTEIN N"/>
    <property type="match status" value="1"/>
</dbReference>
<dbReference type="GO" id="GO:0008270">
    <property type="term" value="F:zinc ion binding"/>
    <property type="evidence" value="ECO:0007669"/>
    <property type="project" value="UniProtKB-UniRule"/>
</dbReference>
<dbReference type="PROSITE" id="PS51194">
    <property type="entry name" value="HELICASE_CTER"/>
    <property type="match status" value="1"/>
</dbReference>
<comment type="cofactor">
    <cofactor evidence="12">
        <name>Zn(2+)</name>
        <dbReference type="ChEBI" id="CHEBI:29105"/>
    </cofactor>
    <text evidence="12">Binds 2 zinc ions per subunit.</text>
</comment>
<feature type="binding site" evidence="12">
    <location>
        <position position="542"/>
    </location>
    <ligand>
        <name>Zn(2+)</name>
        <dbReference type="ChEBI" id="CHEBI:29105"/>
        <label>1</label>
    </ligand>
</feature>
<reference evidence="15" key="1">
    <citation type="submission" date="2021-03" db="EMBL/GenBank/DDBJ databases">
        <title>Comparative Genomics and Metabolomics in the genus Turicibacter.</title>
        <authorList>
            <person name="Maki J."/>
            <person name="Looft T."/>
        </authorList>
    </citation>
    <scope>NUCLEOTIDE SEQUENCE</scope>
    <source>
        <strain evidence="15">ISU324</strain>
    </source>
</reference>
<evidence type="ECO:0000259" key="13">
    <source>
        <dbReference type="PROSITE" id="PS51192"/>
    </source>
</evidence>
<dbReference type="SUPFAM" id="SSF52540">
    <property type="entry name" value="P-loop containing nucleoside triphosphate hydrolases"/>
    <property type="match status" value="1"/>
</dbReference>
<dbReference type="Pfam" id="PF17764">
    <property type="entry name" value="PriA_3primeBD"/>
    <property type="match status" value="1"/>
</dbReference>
<dbReference type="GO" id="GO:0006269">
    <property type="term" value="P:DNA replication, synthesis of primer"/>
    <property type="evidence" value="ECO:0007669"/>
    <property type="project" value="UniProtKB-KW"/>
</dbReference>
<comment type="function">
    <text evidence="12">Initiates the restart of stalled replication forks, which reloads the replicative helicase on sites other than the origin of replication. Recognizes and binds to abandoned replication forks and remodels them to uncover a helicase loading site. Promotes assembly of the primosome at these replication forks.</text>
</comment>
<dbReference type="InterPro" id="IPR001650">
    <property type="entry name" value="Helicase_C-like"/>
</dbReference>
<dbReference type="InterPro" id="IPR005259">
    <property type="entry name" value="PriA"/>
</dbReference>
<comment type="subunit">
    <text evidence="12">Component of the replication restart primosome.</text>
</comment>
<keyword evidence="10 12" id="KW-0413">Isomerase</keyword>
<dbReference type="EC" id="5.6.2.4" evidence="12"/>
<dbReference type="Gene3D" id="3.40.50.300">
    <property type="entry name" value="P-loop containing nucleotide triphosphate hydrolases"/>
    <property type="match status" value="2"/>
</dbReference>
<dbReference type="Gene3D" id="3.40.1440.60">
    <property type="entry name" value="PriA, 3(prime) DNA-binding domain"/>
    <property type="match status" value="1"/>
</dbReference>
<dbReference type="GO" id="GO:1990077">
    <property type="term" value="C:primosome complex"/>
    <property type="evidence" value="ECO:0007669"/>
    <property type="project" value="UniProtKB-UniRule"/>
</dbReference>